<dbReference type="AlphaFoldDB" id="A0A0D1YER2"/>
<evidence type="ECO:0000313" key="4">
    <source>
        <dbReference type="Proteomes" id="UP000037269"/>
    </source>
</evidence>
<dbReference type="InterPro" id="IPR052196">
    <property type="entry name" value="Bact_Kbp"/>
</dbReference>
<gene>
    <name evidence="2" type="ORF">AF333_05120</name>
    <name evidence="3" type="ORF">SAMN04487909_109214</name>
</gene>
<dbReference type="PATRIC" id="fig|47500.8.peg.5357"/>
<dbReference type="Proteomes" id="UP000037269">
    <property type="component" value="Unassembled WGS sequence"/>
</dbReference>
<dbReference type="InterPro" id="IPR018392">
    <property type="entry name" value="LysM"/>
</dbReference>
<dbReference type="GeneID" id="42304588"/>
<dbReference type="SUPFAM" id="SSF54106">
    <property type="entry name" value="LysM domain"/>
    <property type="match status" value="1"/>
</dbReference>
<dbReference type="OrthoDB" id="9800780at2"/>
<dbReference type="Gene3D" id="3.10.350.10">
    <property type="entry name" value="LysM domain"/>
    <property type="match status" value="1"/>
</dbReference>
<proteinExistence type="predicted"/>
<dbReference type="PROSITE" id="PS51782">
    <property type="entry name" value="LYSM"/>
    <property type="match status" value="1"/>
</dbReference>
<feature type="domain" description="LysM" evidence="1">
    <location>
        <begin position="177"/>
        <end position="230"/>
    </location>
</feature>
<dbReference type="PANTHER" id="PTHR34700">
    <property type="entry name" value="POTASSIUM BINDING PROTEIN KBP"/>
    <property type="match status" value="1"/>
</dbReference>
<dbReference type="EMBL" id="LGUG01000004">
    <property type="protein sequence ID" value="KON94957.1"/>
    <property type="molecule type" value="Genomic_DNA"/>
</dbReference>
<dbReference type="EMBL" id="FNED01000009">
    <property type="protein sequence ID" value="SDI95454.1"/>
    <property type="molecule type" value="Genomic_DNA"/>
</dbReference>
<evidence type="ECO:0000313" key="3">
    <source>
        <dbReference type="EMBL" id="SDI95454.1"/>
    </source>
</evidence>
<keyword evidence="4" id="KW-1185">Reference proteome</keyword>
<evidence type="ECO:0000259" key="1">
    <source>
        <dbReference type="PROSITE" id="PS51782"/>
    </source>
</evidence>
<protein>
    <submittedName>
        <fullName evidence="3">LysM domain-containing protein</fullName>
    </submittedName>
</protein>
<name>A0A0D1YER2_ANEMI</name>
<reference evidence="2 4" key="1">
    <citation type="submission" date="2015-07" db="EMBL/GenBank/DDBJ databases">
        <title>Fjat-14205 dsm 2895.</title>
        <authorList>
            <person name="Liu B."/>
            <person name="Wang J."/>
            <person name="Zhu Y."/>
            <person name="Liu G."/>
            <person name="Chen Q."/>
            <person name="Chen Z."/>
            <person name="Lan J."/>
            <person name="Che J."/>
            <person name="Ge C."/>
            <person name="Shi H."/>
            <person name="Pan Z."/>
            <person name="Liu X."/>
        </authorList>
    </citation>
    <scope>NUCLEOTIDE SEQUENCE [LARGE SCALE GENOMIC DNA]</scope>
    <source>
        <strain evidence="2 4">DSM 2895</strain>
    </source>
</reference>
<dbReference type="STRING" id="47500.AF333_05120"/>
<dbReference type="RefSeq" id="WP_043064969.1">
    <property type="nucleotide sequence ID" value="NZ_BJOA01000078.1"/>
</dbReference>
<accession>A0A0D1YER2</accession>
<sequence length="232" mass="26175">MSTMQFWLKFNNGAEVLRFPVNPPEIRVESGYNWTTINLAQAGEFTIPSGHPLTKISFSSFFPRDYNASYCEYPEIPKPTECTDKIASWKEKRQPVRLIVTGFGGGKGLNYAMCITRFDFWEQAGSPGDIYFTLEMQEYRFITLRPIEAAVSKATGVKTVIKAASKPIRPNEKEIPTTYTVKSGDTLTKIAQRMRTQGHKDIDAHKLYAANKKVIGKNMNLIKPGQVLTIPK</sequence>
<organism evidence="2 4">
    <name type="scientific">Aneurinibacillus migulanus</name>
    <name type="common">Bacillus migulanus</name>
    <dbReference type="NCBI Taxonomy" id="47500"/>
    <lineage>
        <taxon>Bacteria</taxon>
        <taxon>Bacillati</taxon>
        <taxon>Bacillota</taxon>
        <taxon>Bacilli</taxon>
        <taxon>Bacillales</taxon>
        <taxon>Paenibacillaceae</taxon>
        <taxon>Aneurinibacillus group</taxon>
        <taxon>Aneurinibacillus</taxon>
    </lineage>
</organism>
<reference evidence="3" key="2">
    <citation type="submission" date="2016-10" db="EMBL/GenBank/DDBJ databases">
        <authorList>
            <person name="de Groot N.N."/>
        </authorList>
    </citation>
    <scope>NUCLEOTIDE SEQUENCE [LARGE SCALE GENOMIC DNA]</scope>
    <source>
        <strain evidence="3">DSM 2895</strain>
    </source>
</reference>
<dbReference type="Proteomes" id="UP000182836">
    <property type="component" value="Unassembled WGS sequence"/>
</dbReference>
<evidence type="ECO:0000313" key="2">
    <source>
        <dbReference type="EMBL" id="KON94957.1"/>
    </source>
</evidence>
<dbReference type="Pfam" id="PF01476">
    <property type="entry name" value="LysM"/>
    <property type="match status" value="1"/>
</dbReference>
<dbReference type="SMART" id="SM00257">
    <property type="entry name" value="LysM"/>
    <property type="match status" value="1"/>
</dbReference>
<dbReference type="PANTHER" id="PTHR34700:SF4">
    <property type="entry name" value="PHAGE-LIKE ELEMENT PBSX PROTEIN XKDP"/>
    <property type="match status" value="1"/>
</dbReference>
<dbReference type="InterPro" id="IPR036779">
    <property type="entry name" value="LysM_dom_sf"/>
</dbReference>
<dbReference type="CDD" id="cd00118">
    <property type="entry name" value="LysM"/>
    <property type="match status" value="1"/>
</dbReference>